<dbReference type="Proteomes" id="UP000198860">
    <property type="component" value="Unassembled WGS sequence"/>
</dbReference>
<keyword evidence="1" id="KW-0812">Transmembrane</keyword>
<accession>A0A1H0R304</accession>
<sequence length="178" mass="20523">MKKVRVAIFGLIAVLIAAVFFYVDNKEVNALKNNQTYPMVEAPRQHPEPITVSSQEIGDTKVHLTKLYSRNDAKGLYLGMWYGDRNAVMKNKEKDWLREKGHIEFLVKAVDSNGTTYNGHTIGTKEGTFTTFRYIQFDDFRYDKELDELDLAFYPMMDDGKGGVPYEHPWLETTVEVE</sequence>
<dbReference type="AlphaFoldDB" id="A0A1H0R304"/>
<gene>
    <name evidence="2" type="ORF">SAMN05421677_11444</name>
</gene>
<keyword evidence="1" id="KW-0472">Membrane</keyword>
<dbReference type="RefSeq" id="WP_089653154.1">
    <property type="nucleotide sequence ID" value="NZ_FNIZ01000014.1"/>
</dbReference>
<name>A0A1H0R304_HALAD</name>
<dbReference type="OrthoDB" id="2967886at2"/>
<feature type="transmembrane region" description="Helical" evidence="1">
    <location>
        <begin position="6"/>
        <end position="23"/>
    </location>
</feature>
<dbReference type="EMBL" id="FNIZ01000014">
    <property type="protein sequence ID" value="SDP23529.1"/>
    <property type="molecule type" value="Genomic_DNA"/>
</dbReference>
<evidence type="ECO:0000313" key="3">
    <source>
        <dbReference type="Proteomes" id="UP000198860"/>
    </source>
</evidence>
<proteinExistence type="predicted"/>
<dbReference type="STRING" id="240303.SAMN05421677_11444"/>
<keyword evidence="1" id="KW-1133">Transmembrane helix</keyword>
<evidence type="ECO:0000313" key="2">
    <source>
        <dbReference type="EMBL" id="SDP23529.1"/>
    </source>
</evidence>
<keyword evidence="3" id="KW-1185">Reference proteome</keyword>
<protein>
    <submittedName>
        <fullName evidence="2">Uncharacterized protein</fullName>
    </submittedName>
</protein>
<reference evidence="3" key="1">
    <citation type="submission" date="2016-10" db="EMBL/GenBank/DDBJ databases">
        <authorList>
            <person name="Varghese N."/>
            <person name="Submissions S."/>
        </authorList>
    </citation>
    <scope>NUCLEOTIDE SEQUENCE [LARGE SCALE GENOMIC DNA]</scope>
    <source>
        <strain evidence="3">CGMCC 1.3703</strain>
    </source>
</reference>
<evidence type="ECO:0000256" key="1">
    <source>
        <dbReference type="SAM" id="Phobius"/>
    </source>
</evidence>
<organism evidence="2 3">
    <name type="scientific">Halobacillus aidingensis</name>
    <dbReference type="NCBI Taxonomy" id="240303"/>
    <lineage>
        <taxon>Bacteria</taxon>
        <taxon>Bacillati</taxon>
        <taxon>Bacillota</taxon>
        <taxon>Bacilli</taxon>
        <taxon>Bacillales</taxon>
        <taxon>Bacillaceae</taxon>
        <taxon>Halobacillus</taxon>
    </lineage>
</organism>